<dbReference type="EMBL" id="HADY01023994">
    <property type="protein sequence ID" value="SBP62479.1"/>
    <property type="molecule type" value="Transcribed_RNA"/>
</dbReference>
<evidence type="ECO:0000256" key="1">
    <source>
        <dbReference type="SAM" id="MobiDB-lite"/>
    </source>
</evidence>
<feature type="non-terminal residue" evidence="2">
    <location>
        <position position="1"/>
    </location>
</feature>
<name>A0A1A8B5F8_NOTFU</name>
<protein>
    <submittedName>
        <fullName evidence="2">Uncharacterized protein</fullName>
    </submittedName>
</protein>
<evidence type="ECO:0000313" key="2">
    <source>
        <dbReference type="EMBL" id="SBP62479.1"/>
    </source>
</evidence>
<feature type="region of interest" description="Disordered" evidence="1">
    <location>
        <begin position="1"/>
        <end position="24"/>
    </location>
</feature>
<proteinExistence type="predicted"/>
<gene>
    <name evidence="2" type="primary">Nfu_g_1_021758</name>
</gene>
<organism evidence="2">
    <name type="scientific">Nothobranchius furzeri</name>
    <name type="common">Turquoise killifish</name>
    <dbReference type="NCBI Taxonomy" id="105023"/>
    <lineage>
        <taxon>Eukaryota</taxon>
        <taxon>Metazoa</taxon>
        <taxon>Chordata</taxon>
        <taxon>Craniata</taxon>
        <taxon>Vertebrata</taxon>
        <taxon>Euteleostomi</taxon>
        <taxon>Actinopterygii</taxon>
        <taxon>Neopterygii</taxon>
        <taxon>Teleostei</taxon>
        <taxon>Neoteleostei</taxon>
        <taxon>Acanthomorphata</taxon>
        <taxon>Ovalentaria</taxon>
        <taxon>Atherinomorphae</taxon>
        <taxon>Cyprinodontiformes</taxon>
        <taxon>Nothobranchiidae</taxon>
        <taxon>Nothobranchius</taxon>
    </lineage>
</organism>
<reference evidence="2" key="2">
    <citation type="submission" date="2016-06" db="EMBL/GenBank/DDBJ databases">
        <title>The genome of a short-lived fish provides insights into sex chromosome evolution and the genetic control of aging.</title>
        <authorList>
            <person name="Reichwald K."/>
            <person name="Felder M."/>
            <person name="Petzold A."/>
            <person name="Koch P."/>
            <person name="Groth M."/>
            <person name="Platzer M."/>
        </authorList>
    </citation>
    <scope>NUCLEOTIDE SEQUENCE</scope>
    <source>
        <tissue evidence="2">Brain</tissue>
    </source>
</reference>
<dbReference type="AlphaFoldDB" id="A0A1A8B5F8"/>
<accession>A0A1A8B5F8</accession>
<reference evidence="2" key="1">
    <citation type="submission" date="2016-05" db="EMBL/GenBank/DDBJ databases">
        <authorList>
            <person name="Lavstsen T."/>
            <person name="Jespersen J.S."/>
        </authorList>
    </citation>
    <scope>NUCLEOTIDE SEQUENCE</scope>
    <source>
        <tissue evidence="2">Brain</tissue>
    </source>
</reference>
<sequence>SLSGHRVPGFPDKTNNTSISVPEGVSAAKRLTSVAHIGRNRDGKVRAGLGRPVVRFKKRNADVWSSDHHQNLDRTDHRKRCATQRASWLPGRNWIRPAAQTTRRGSCAAFKNTDWTGLLVFGSDPAHRRPHELQNQMTGISLPLSKLNYFR</sequence>